<dbReference type="Proteomes" id="UP000183769">
    <property type="component" value="Unassembled WGS sequence"/>
</dbReference>
<dbReference type="OrthoDB" id="27588at2157"/>
<dbReference type="GO" id="GO:0008324">
    <property type="term" value="F:monoatomic cation transmembrane transporter activity"/>
    <property type="evidence" value="ECO:0007669"/>
    <property type="project" value="InterPro"/>
</dbReference>
<dbReference type="InterPro" id="IPR006037">
    <property type="entry name" value="RCK_C"/>
</dbReference>
<sequence>MAATYSILSLLIIFALSLLIVRTGSIALEMTGLSPDVASFQATSAFSGAGYTTEEAEQAITTVGRRKTVKALIRLGSIGLLGAISSLILSFTRTGGDDLLNLLYILGGAGVIILFARSRWFNRLVTPLIEWALSETTELEISDYAQLLGLQREYRVVEVEISAGDWLAGESISELDLPREGVLILGIRRDDSYIGAPQPDTETKPDDTLVLYGKQDRLKELSDRLSGDAEAREGAVEDHEETLEEQKQLIEQ</sequence>
<dbReference type="RefSeq" id="WP_074879718.1">
    <property type="nucleotide sequence ID" value="NZ_FOXI01000014.1"/>
</dbReference>
<dbReference type="GO" id="GO:0006813">
    <property type="term" value="P:potassium ion transport"/>
    <property type="evidence" value="ECO:0007669"/>
    <property type="project" value="InterPro"/>
</dbReference>
<feature type="region of interest" description="Disordered" evidence="1">
    <location>
        <begin position="222"/>
        <end position="252"/>
    </location>
</feature>
<evidence type="ECO:0000256" key="2">
    <source>
        <dbReference type="SAM" id="Phobius"/>
    </source>
</evidence>
<keyword evidence="5" id="KW-1185">Reference proteome</keyword>
<name>A0A1I5UTH1_9EURY</name>
<dbReference type="PROSITE" id="PS51202">
    <property type="entry name" value="RCK_C"/>
    <property type="match status" value="1"/>
</dbReference>
<dbReference type="AlphaFoldDB" id="A0A1I5UTH1"/>
<feature type="transmembrane region" description="Helical" evidence="2">
    <location>
        <begin position="99"/>
        <end position="116"/>
    </location>
</feature>
<feature type="transmembrane region" description="Helical" evidence="2">
    <location>
        <begin position="6"/>
        <end position="24"/>
    </location>
</feature>
<dbReference type="Pfam" id="PF02080">
    <property type="entry name" value="TrkA_C"/>
    <property type="match status" value="1"/>
</dbReference>
<dbReference type="EMBL" id="FOXI01000014">
    <property type="protein sequence ID" value="SFP98529.1"/>
    <property type="molecule type" value="Genomic_DNA"/>
</dbReference>
<keyword evidence="2" id="KW-0812">Transmembrane</keyword>
<proteinExistence type="predicted"/>
<protein>
    <submittedName>
        <fullName evidence="4">TrkA-C domain-containing protein</fullName>
    </submittedName>
</protein>
<organism evidence="4 5">
    <name type="scientific">Halolamina pelagica</name>
    <dbReference type="NCBI Taxonomy" id="699431"/>
    <lineage>
        <taxon>Archaea</taxon>
        <taxon>Methanobacteriati</taxon>
        <taxon>Methanobacteriota</taxon>
        <taxon>Stenosarchaea group</taxon>
        <taxon>Halobacteria</taxon>
        <taxon>Halobacteriales</taxon>
        <taxon>Haloferacaceae</taxon>
    </lineage>
</organism>
<evidence type="ECO:0000259" key="3">
    <source>
        <dbReference type="PROSITE" id="PS51202"/>
    </source>
</evidence>
<evidence type="ECO:0000313" key="4">
    <source>
        <dbReference type="EMBL" id="SFP98529.1"/>
    </source>
</evidence>
<accession>A0A1I5UTH1</accession>
<reference evidence="5" key="1">
    <citation type="submission" date="2016-10" db="EMBL/GenBank/DDBJ databases">
        <authorList>
            <person name="Varghese N."/>
            <person name="Submissions S."/>
        </authorList>
    </citation>
    <scope>NUCLEOTIDE SEQUENCE [LARGE SCALE GENOMIC DNA]</scope>
    <source>
        <strain evidence="5">CGMCC 1.10329</strain>
    </source>
</reference>
<evidence type="ECO:0000256" key="1">
    <source>
        <dbReference type="SAM" id="MobiDB-lite"/>
    </source>
</evidence>
<feature type="domain" description="RCK C-terminal" evidence="3">
    <location>
        <begin position="142"/>
        <end position="227"/>
    </location>
</feature>
<evidence type="ECO:0000313" key="5">
    <source>
        <dbReference type="Proteomes" id="UP000183769"/>
    </source>
</evidence>
<feature type="transmembrane region" description="Helical" evidence="2">
    <location>
        <begin position="71"/>
        <end position="93"/>
    </location>
</feature>
<keyword evidence="2" id="KW-1133">Transmembrane helix</keyword>
<keyword evidence="2" id="KW-0472">Membrane</keyword>
<feature type="compositionally biased region" description="Basic and acidic residues" evidence="1">
    <location>
        <begin position="222"/>
        <end position="237"/>
    </location>
</feature>
<dbReference type="SUPFAM" id="SSF116726">
    <property type="entry name" value="TrkA C-terminal domain-like"/>
    <property type="match status" value="1"/>
</dbReference>
<gene>
    <name evidence="4" type="ORF">SAMN05216277_11448</name>
</gene>
<dbReference type="Gene3D" id="3.30.70.1450">
    <property type="entry name" value="Regulator of K+ conductance, C-terminal domain"/>
    <property type="match status" value="1"/>
</dbReference>
<dbReference type="InterPro" id="IPR036721">
    <property type="entry name" value="RCK_C_sf"/>
</dbReference>